<sequence>MTLLKRQKILKEFDDGDLTFKEFFERYEDLLIAEVDQRIVNSMALIKRGEARQRYILLALLIGAIVAAVILSPPVYSRIFGYGSAEECAVHTSNRFSYGACYDLYPSIKDKPTSSPAIAPPAQTSQLTQSAQVSPNSSSSLSAEDFSDTPPVLTTPSHGSVHWYGSPQVGAVPFEINTSAGSNYYVKLIDAATGFHVLGIFVEGGKPLSTEVPPGRYVVKYASGLRWYGYDNYFGNDTAYSKATSTFNFEVNSDGANGYSITLYRVKNGNLRTSRITKAEF</sequence>
<evidence type="ECO:0000256" key="2">
    <source>
        <dbReference type="SAM" id="Phobius"/>
    </source>
</evidence>
<feature type="region of interest" description="Disordered" evidence="1">
    <location>
        <begin position="114"/>
        <end position="150"/>
    </location>
</feature>
<gene>
    <name evidence="3" type="ORF">MIZ03_1631</name>
</gene>
<feature type="compositionally biased region" description="Low complexity" evidence="1">
    <location>
        <begin position="130"/>
        <end position="142"/>
    </location>
</feature>
<organism evidence="3 4">
    <name type="scientific">Rhodoferax lithotrophicus</name>
    <dbReference type="NCBI Taxonomy" id="2798804"/>
    <lineage>
        <taxon>Bacteria</taxon>
        <taxon>Pseudomonadati</taxon>
        <taxon>Pseudomonadota</taxon>
        <taxon>Betaproteobacteria</taxon>
        <taxon>Burkholderiales</taxon>
        <taxon>Comamonadaceae</taxon>
        <taxon>Rhodoferax</taxon>
    </lineage>
</organism>
<feature type="transmembrane region" description="Helical" evidence="2">
    <location>
        <begin position="55"/>
        <end position="76"/>
    </location>
</feature>
<dbReference type="Proteomes" id="UP000824366">
    <property type="component" value="Chromosome"/>
</dbReference>
<proteinExistence type="predicted"/>
<keyword evidence="4" id="KW-1185">Reference proteome</keyword>
<protein>
    <submittedName>
        <fullName evidence="3">Uncharacterized protein</fullName>
    </submittedName>
</protein>
<evidence type="ECO:0000256" key="1">
    <source>
        <dbReference type="SAM" id="MobiDB-lite"/>
    </source>
</evidence>
<keyword evidence="2" id="KW-1133">Transmembrane helix</keyword>
<keyword evidence="2" id="KW-0472">Membrane</keyword>
<accession>A0ABM7MKP5</accession>
<evidence type="ECO:0000313" key="3">
    <source>
        <dbReference type="EMBL" id="BCO26746.1"/>
    </source>
</evidence>
<keyword evidence="2" id="KW-0812">Transmembrane</keyword>
<reference evidence="3 4" key="1">
    <citation type="journal article" date="2021" name="Microbiol. Spectr.">
        <title>A Single Bacterium Capable of Oxidation and Reduction of Iron at Circumneutral pH.</title>
        <authorList>
            <person name="Kato S."/>
            <person name="Ohkuma M."/>
        </authorList>
    </citation>
    <scope>NUCLEOTIDE SEQUENCE [LARGE SCALE GENOMIC DNA]</scope>
    <source>
        <strain evidence="3 4">MIZ03</strain>
    </source>
</reference>
<dbReference type="RefSeq" id="WP_223910687.1">
    <property type="nucleotide sequence ID" value="NZ_AP024238.1"/>
</dbReference>
<name>A0ABM7MKP5_9BURK</name>
<evidence type="ECO:0000313" key="4">
    <source>
        <dbReference type="Proteomes" id="UP000824366"/>
    </source>
</evidence>
<dbReference type="EMBL" id="AP024238">
    <property type="protein sequence ID" value="BCO26746.1"/>
    <property type="molecule type" value="Genomic_DNA"/>
</dbReference>